<dbReference type="InterPro" id="IPR032244">
    <property type="entry name" value="LapD_MoxY_N"/>
</dbReference>
<organism evidence="5 6">
    <name type="scientific">Vibrio algicola</name>
    <dbReference type="NCBI Taxonomy" id="2662262"/>
    <lineage>
        <taxon>Bacteria</taxon>
        <taxon>Pseudomonadati</taxon>
        <taxon>Pseudomonadota</taxon>
        <taxon>Gammaproteobacteria</taxon>
        <taxon>Vibrionales</taxon>
        <taxon>Vibrionaceae</taxon>
        <taxon>Vibrio</taxon>
    </lineage>
</organism>
<evidence type="ECO:0000259" key="4">
    <source>
        <dbReference type="PROSITE" id="PS50887"/>
    </source>
</evidence>
<dbReference type="Proteomes" id="UP000348942">
    <property type="component" value="Chromosome 2"/>
</dbReference>
<dbReference type="PROSITE" id="PS50883">
    <property type="entry name" value="EAL"/>
    <property type="match status" value="1"/>
</dbReference>
<dbReference type="SMART" id="SM00267">
    <property type="entry name" value="GGDEF"/>
    <property type="match status" value="1"/>
</dbReference>
<evidence type="ECO:0000313" key="6">
    <source>
        <dbReference type="Proteomes" id="UP000348942"/>
    </source>
</evidence>
<sequence length="647" mass="73259">MTLYKQLLIWVMGIFLATATVLFVIEFNNTRDYLNERQIVEVDNTVDAVGLALTPYLLVKNDQGATDLIHSMFDSSYYSDVKLTPIEEGKVIEVASKETKASAPGWFIFLSDIEPYTKTVRVGSDWQQLADLTVTSNPNLAYQKLWKTAEQLLLTFFLSGLVVIALFSFIFRKILAPLRSIQENAKKIADNQFDEILERPKFQELDDVVTAFNQMTTQLRAHFNQQAEEADKLRIRAYQDPVSGLANRNYMMTQLESWLQSQNKGGIALLKVELLKDTYDQQGYEEGDNVTRLLSARLKEIISEEFTIARLNQSEFMLLAPNSSDEDMLQLGQSMLNMTASLQNDPLDIAPMRAAVALVMKQENDTISTILAHADNGLVEASTNRATPLFIHASSHESSTQSSFGKQQWKSIVDEAIANKQFTFSYQKAFNRDNQLMHQEVFAAIQKDDVRYSAGQFLSAIESLDSGAQFDMHIIDEVFEQCKIYDPKFPIAINITQSSVNDTGFMRWLSQKMETNPSFSNRIYFELPEICFIKQPDNTKLLCNIIDSKGYQFGIDNFGHNFGSIGYLNAYRPAYVKLDFAYTSQIDDNVRADVITSITRTASNLDITTIASRVETMEQKDKLIELELGGFQGFVTEQINNDNEGQA</sequence>
<dbReference type="CDD" id="cd06225">
    <property type="entry name" value="HAMP"/>
    <property type="match status" value="1"/>
</dbReference>
<feature type="domain" description="GGDEF" evidence="4">
    <location>
        <begin position="263"/>
        <end position="394"/>
    </location>
</feature>
<feature type="domain" description="EAL" evidence="2">
    <location>
        <begin position="406"/>
        <end position="647"/>
    </location>
</feature>
<feature type="domain" description="HAMP" evidence="3">
    <location>
        <begin position="172"/>
        <end position="224"/>
    </location>
</feature>
<dbReference type="PANTHER" id="PTHR33121:SF79">
    <property type="entry name" value="CYCLIC DI-GMP PHOSPHODIESTERASE PDED-RELATED"/>
    <property type="match status" value="1"/>
</dbReference>
<dbReference type="SMART" id="SM00304">
    <property type="entry name" value="HAMP"/>
    <property type="match status" value="1"/>
</dbReference>
<dbReference type="GO" id="GO:0007165">
    <property type="term" value="P:signal transduction"/>
    <property type="evidence" value="ECO:0007669"/>
    <property type="project" value="InterPro"/>
</dbReference>
<dbReference type="Pfam" id="PF00563">
    <property type="entry name" value="EAL"/>
    <property type="match status" value="1"/>
</dbReference>
<dbReference type="Pfam" id="PF00990">
    <property type="entry name" value="GGDEF"/>
    <property type="match status" value="1"/>
</dbReference>
<feature type="transmembrane region" description="Helical" evidence="1">
    <location>
        <begin position="7"/>
        <end position="25"/>
    </location>
</feature>
<name>A0A5Q0TJN0_9VIBR</name>
<dbReference type="EMBL" id="CP045700">
    <property type="protein sequence ID" value="QGA66576.1"/>
    <property type="molecule type" value="Genomic_DNA"/>
</dbReference>
<dbReference type="InterPro" id="IPR035919">
    <property type="entry name" value="EAL_sf"/>
</dbReference>
<dbReference type="Pfam" id="PF00672">
    <property type="entry name" value="HAMP"/>
    <property type="match status" value="1"/>
</dbReference>
<dbReference type="InterPro" id="IPR042461">
    <property type="entry name" value="LapD_MoxY_peri_C"/>
</dbReference>
<dbReference type="Gene3D" id="3.20.20.450">
    <property type="entry name" value="EAL domain"/>
    <property type="match status" value="1"/>
</dbReference>
<evidence type="ECO:0000259" key="3">
    <source>
        <dbReference type="PROSITE" id="PS50885"/>
    </source>
</evidence>
<evidence type="ECO:0000256" key="1">
    <source>
        <dbReference type="SAM" id="Phobius"/>
    </source>
</evidence>
<dbReference type="GO" id="GO:0071111">
    <property type="term" value="F:cyclic-guanylate-specific phosphodiesterase activity"/>
    <property type="evidence" value="ECO:0007669"/>
    <property type="project" value="InterPro"/>
</dbReference>
<gene>
    <name evidence="5" type="ORF">GFB47_14260</name>
</gene>
<dbReference type="PROSITE" id="PS50885">
    <property type="entry name" value="HAMP"/>
    <property type="match status" value="1"/>
</dbReference>
<keyword evidence="1" id="KW-0812">Transmembrane</keyword>
<dbReference type="Gene3D" id="3.30.110.200">
    <property type="match status" value="1"/>
</dbReference>
<keyword evidence="6" id="KW-1185">Reference proteome</keyword>
<dbReference type="InterPro" id="IPR043128">
    <property type="entry name" value="Rev_trsase/Diguanyl_cyclase"/>
</dbReference>
<dbReference type="SUPFAM" id="SSF55073">
    <property type="entry name" value="Nucleotide cyclase"/>
    <property type="match status" value="1"/>
</dbReference>
<dbReference type="Pfam" id="PF16448">
    <property type="entry name" value="LapD_MoxY_N"/>
    <property type="match status" value="1"/>
</dbReference>
<evidence type="ECO:0000259" key="2">
    <source>
        <dbReference type="PROSITE" id="PS50883"/>
    </source>
</evidence>
<dbReference type="InterPro" id="IPR001633">
    <property type="entry name" value="EAL_dom"/>
</dbReference>
<dbReference type="SUPFAM" id="SSF158472">
    <property type="entry name" value="HAMP domain-like"/>
    <property type="match status" value="1"/>
</dbReference>
<protein>
    <submittedName>
        <fullName evidence="5">EAL domain-containing protein</fullName>
    </submittedName>
</protein>
<dbReference type="CDD" id="cd01948">
    <property type="entry name" value="EAL"/>
    <property type="match status" value="1"/>
</dbReference>
<dbReference type="PROSITE" id="PS50887">
    <property type="entry name" value="GGDEF"/>
    <property type="match status" value="1"/>
</dbReference>
<dbReference type="NCBIfam" id="TIGR00254">
    <property type="entry name" value="GGDEF"/>
    <property type="match status" value="1"/>
</dbReference>
<dbReference type="SMART" id="SM00052">
    <property type="entry name" value="EAL"/>
    <property type="match status" value="1"/>
</dbReference>
<dbReference type="InterPro" id="IPR029787">
    <property type="entry name" value="Nucleotide_cyclase"/>
</dbReference>
<evidence type="ECO:0000313" key="5">
    <source>
        <dbReference type="EMBL" id="QGA66576.1"/>
    </source>
</evidence>
<dbReference type="Gene3D" id="3.30.70.270">
    <property type="match status" value="1"/>
</dbReference>
<feature type="transmembrane region" description="Helical" evidence="1">
    <location>
        <begin position="152"/>
        <end position="171"/>
    </location>
</feature>
<dbReference type="InterPro" id="IPR003660">
    <property type="entry name" value="HAMP_dom"/>
</dbReference>
<dbReference type="Gene3D" id="6.20.270.20">
    <property type="entry name" value="LapD/MoxY periplasmic domain"/>
    <property type="match status" value="1"/>
</dbReference>
<keyword evidence="1" id="KW-0472">Membrane</keyword>
<dbReference type="InterPro" id="IPR050706">
    <property type="entry name" value="Cyclic-di-GMP_PDE-like"/>
</dbReference>
<dbReference type="InterPro" id="IPR000160">
    <property type="entry name" value="GGDEF_dom"/>
</dbReference>
<keyword evidence="1" id="KW-1133">Transmembrane helix</keyword>
<dbReference type="PANTHER" id="PTHR33121">
    <property type="entry name" value="CYCLIC DI-GMP PHOSPHODIESTERASE PDEF"/>
    <property type="match status" value="1"/>
</dbReference>
<dbReference type="SUPFAM" id="SSF141868">
    <property type="entry name" value="EAL domain-like"/>
    <property type="match status" value="1"/>
</dbReference>
<proteinExistence type="predicted"/>
<dbReference type="GO" id="GO:0016020">
    <property type="term" value="C:membrane"/>
    <property type="evidence" value="ECO:0007669"/>
    <property type="project" value="InterPro"/>
</dbReference>
<dbReference type="RefSeq" id="WP_153448709.1">
    <property type="nucleotide sequence ID" value="NZ_CP045700.1"/>
</dbReference>
<accession>A0A5Q0TJN0</accession>
<dbReference type="AlphaFoldDB" id="A0A5Q0TJN0"/>
<reference evidence="5 6" key="1">
    <citation type="submission" date="2019-10" db="EMBL/GenBank/DDBJ databases">
        <title>Vibrio sp. nov., isolated from Coralline algae surface.</title>
        <authorList>
            <person name="Geng Y."/>
            <person name="Zhang X."/>
        </authorList>
    </citation>
    <scope>NUCLEOTIDE SEQUENCE [LARGE SCALE GENOMIC DNA]</scope>
    <source>
        <strain evidence="5 6">SM1977</strain>
    </source>
</reference>